<dbReference type="GO" id="GO:0005544">
    <property type="term" value="F:calcium-dependent phospholipid binding"/>
    <property type="evidence" value="ECO:0007669"/>
    <property type="project" value="TreeGrafter"/>
</dbReference>
<dbReference type="AlphaFoldDB" id="A0A7E4W8N5"/>
<dbReference type="InterPro" id="IPR000008">
    <property type="entry name" value="C2_dom"/>
</dbReference>
<dbReference type="SUPFAM" id="SSF49562">
    <property type="entry name" value="C2 domain (Calcium/lipid-binding domain, CaLB)"/>
    <property type="match status" value="2"/>
</dbReference>
<dbReference type="GO" id="GO:0005509">
    <property type="term" value="F:calcium ion binding"/>
    <property type="evidence" value="ECO:0007669"/>
    <property type="project" value="TreeGrafter"/>
</dbReference>
<dbReference type="WBParaSite" id="Pan_g7586.t1">
    <property type="protein sequence ID" value="Pan_g7586.t1"/>
    <property type="gene ID" value="Pan_g7586"/>
</dbReference>
<dbReference type="Proteomes" id="UP000492821">
    <property type="component" value="Unassembled WGS sequence"/>
</dbReference>
<feature type="transmembrane region" description="Helical" evidence="2">
    <location>
        <begin position="56"/>
        <end position="77"/>
    </location>
</feature>
<dbReference type="SMART" id="SM00239">
    <property type="entry name" value="C2"/>
    <property type="match status" value="2"/>
</dbReference>
<name>A0A7E4W8N5_PANRE</name>
<evidence type="ECO:0000313" key="4">
    <source>
        <dbReference type="Proteomes" id="UP000492821"/>
    </source>
</evidence>
<keyword evidence="2" id="KW-0812">Transmembrane</keyword>
<evidence type="ECO:0000256" key="1">
    <source>
        <dbReference type="ARBA" id="ARBA00022737"/>
    </source>
</evidence>
<dbReference type="GO" id="GO:0030276">
    <property type="term" value="F:clathrin binding"/>
    <property type="evidence" value="ECO:0007669"/>
    <property type="project" value="TreeGrafter"/>
</dbReference>
<feature type="domain" description="C2" evidence="3">
    <location>
        <begin position="156"/>
        <end position="276"/>
    </location>
</feature>
<protein>
    <submittedName>
        <fullName evidence="5">Synaptotagmin-7</fullName>
    </submittedName>
</protein>
<dbReference type="InterPro" id="IPR001565">
    <property type="entry name" value="Synaptotagmin"/>
</dbReference>
<dbReference type="GO" id="GO:0000149">
    <property type="term" value="F:SNARE binding"/>
    <property type="evidence" value="ECO:0007669"/>
    <property type="project" value="TreeGrafter"/>
</dbReference>
<dbReference type="GO" id="GO:0006906">
    <property type="term" value="P:vesicle fusion"/>
    <property type="evidence" value="ECO:0007669"/>
    <property type="project" value="TreeGrafter"/>
</dbReference>
<dbReference type="GO" id="GO:0005886">
    <property type="term" value="C:plasma membrane"/>
    <property type="evidence" value="ECO:0007669"/>
    <property type="project" value="TreeGrafter"/>
</dbReference>
<accession>A0A7E4W8N5</accession>
<evidence type="ECO:0000256" key="2">
    <source>
        <dbReference type="SAM" id="Phobius"/>
    </source>
</evidence>
<dbReference type="GO" id="GO:0070382">
    <property type="term" value="C:exocytic vesicle"/>
    <property type="evidence" value="ECO:0007669"/>
    <property type="project" value="TreeGrafter"/>
</dbReference>
<dbReference type="Pfam" id="PF00168">
    <property type="entry name" value="C2"/>
    <property type="match status" value="2"/>
</dbReference>
<dbReference type="GO" id="GO:0001786">
    <property type="term" value="F:phosphatidylserine binding"/>
    <property type="evidence" value="ECO:0007669"/>
    <property type="project" value="TreeGrafter"/>
</dbReference>
<dbReference type="PANTHER" id="PTHR10024">
    <property type="entry name" value="SYNAPTOTAGMIN"/>
    <property type="match status" value="1"/>
</dbReference>
<proteinExistence type="predicted"/>
<organism evidence="4 5">
    <name type="scientific">Panagrellus redivivus</name>
    <name type="common">Microworm</name>
    <dbReference type="NCBI Taxonomy" id="6233"/>
    <lineage>
        <taxon>Eukaryota</taxon>
        <taxon>Metazoa</taxon>
        <taxon>Ecdysozoa</taxon>
        <taxon>Nematoda</taxon>
        <taxon>Chromadorea</taxon>
        <taxon>Rhabditida</taxon>
        <taxon>Tylenchina</taxon>
        <taxon>Panagrolaimomorpha</taxon>
        <taxon>Panagrolaimoidea</taxon>
        <taxon>Panagrolaimidae</taxon>
        <taxon>Panagrellus</taxon>
    </lineage>
</organism>
<dbReference type="PROSITE" id="PS50004">
    <property type="entry name" value="C2"/>
    <property type="match status" value="2"/>
</dbReference>
<reference evidence="5" key="2">
    <citation type="submission" date="2020-10" db="UniProtKB">
        <authorList>
            <consortium name="WormBaseParasite"/>
        </authorList>
    </citation>
    <scope>IDENTIFICATION</scope>
</reference>
<reference evidence="4" key="1">
    <citation type="journal article" date="2013" name="Genetics">
        <title>The draft genome and transcriptome of Panagrellus redivivus are shaped by the harsh demands of a free-living lifestyle.</title>
        <authorList>
            <person name="Srinivasan J."/>
            <person name="Dillman A.R."/>
            <person name="Macchietto M.G."/>
            <person name="Heikkinen L."/>
            <person name="Lakso M."/>
            <person name="Fracchia K.M."/>
            <person name="Antoshechkin I."/>
            <person name="Mortazavi A."/>
            <person name="Wong G."/>
            <person name="Sternberg P.W."/>
        </authorList>
    </citation>
    <scope>NUCLEOTIDE SEQUENCE [LARGE SCALE GENOMIC DNA]</scope>
    <source>
        <strain evidence="4">MT8872</strain>
    </source>
</reference>
<keyword evidence="4" id="KW-1185">Reference proteome</keyword>
<dbReference type="PRINTS" id="PR00399">
    <property type="entry name" value="SYNAPTOTAGMN"/>
</dbReference>
<dbReference type="CDD" id="cd00276">
    <property type="entry name" value="C2B_Synaptotagmin"/>
    <property type="match status" value="1"/>
</dbReference>
<dbReference type="InterPro" id="IPR035892">
    <property type="entry name" value="C2_domain_sf"/>
</dbReference>
<dbReference type="GO" id="GO:0098793">
    <property type="term" value="C:presynapse"/>
    <property type="evidence" value="ECO:0007669"/>
    <property type="project" value="GOC"/>
</dbReference>
<keyword evidence="2" id="KW-0472">Membrane</keyword>
<dbReference type="GO" id="GO:0030424">
    <property type="term" value="C:axon"/>
    <property type="evidence" value="ECO:0007669"/>
    <property type="project" value="TreeGrafter"/>
</dbReference>
<evidence type="ECO:0000313" key="5">
    <source>
        <dbReference type="WBParaSite" id="Pan_g7586.t1"/>
    </source>
</evidence>
<dbReference type="PANTHER" id="PTHR10024:SF344">
    <property type="entry name" value="SYNAPTOTAGMIN-7"/>
    <property type="match status" value="1"/>
</dbReference>
<keyword evidence="2" id="KW-1133">Transmembrane helix</keyword>
<evidence type="ECO:0000259" key="3">
    <source>
        <dbReference type="PROSITE" id="PS50004"/>
    </source>
</evidence>
<sequence>MPLAPIFRYQWLDSDASETGFPFRSLHRENAVSSINPSSATDLNGPALFGSHYQQFWFVFIAVAASAFAVLVLAVAYMRRSAFIALTEVDTEDGRMLVEKSFPFGLFNDQSGLKLQFNTKPVQPPISLKAKLVHAAPWKTSNKVFNMLKPKNVDEYRGRLNFALNYDKESATLFVNILEAMELPVRDFTGSSDPYVCVFFLEVPDDVKCTKVHSRNLNPKFNQVLVFPGHSPKKLHDMTLVMQVMDYDRFTSDDPIGEILLPMRSVKFEKNPVYWKHLQRPSVCKDKLGEIMISLCYFAETNKMNVSVLRAKDLPSRDKVGSADPYVKMWLVQKGNKVEKRKTSVKPQTQMPIYNEAFSFTVPSKDKMETEVNIVFSVMDYDMISTNGEIGHCIVGAQGSESSTKQWKEALAHPETPITQWHKLSSQW</sequence>
<dbReference type="GO" id="GO:0048791">
    <property type="term" value="P:calcium ion-regulated exocytosis of neurotransmitter"/>
    <property type="evidence" value="ECO:0007669"/>
    <property type="project" value="TreeGrafter"/>
</dbReference>
<dbReference type="Gene3D" id="2.60.40.150">
    <property type="entry name" value="C2 domain"/>
    <property type="match status" value="2"/>
</dbReference>
<feature type="domain" description="C2" evidence="3">
    <location>
        <begin position="287"/>
        <end position="422"/>
    </location>
</feature>
<keyword evidence="1" id="KW-0677">Repeat</keyword>